<sequence length="563" mass="60435">MSDLLYKIKNRRGLAAEWLLTDPVLSAGEFGIESDSGKIKVGDGSTAWSELPYLTDHDHDEAYAAIGHAHDEAYSAIDHDHDEAYAAIGHAHDGIGDALTIKGVIVDDTDLADGRILVYDESGDGSLKYMDPPEGGGGGGAAPLIYDHRGPGYPAISLPEELSFIGLGWYDAPAVGGLSPLLHAAVLHPNGKAYFFPRYIDPGDPGDPTYPDQDRIRVYDTALEVWSSIQITESALEYFDKLRCACVAADGLIYWWMGDLSDKIIKFDPTTEALTILTVSFTGGQYEPADFYGKVGSLVPLPDGRIVCWLDTSDSDLPIYDPATNTADLISLGSGDYGSCTNGILSSSGLVYAGPGYEDAKLRIFNPADNSLSGVVVSDLGGGGIITEDQYGRIWIIDNAAPIDKKIHIYDPHEWTSTGPGRLYEAAYPVPFWDGAGAGIVPIGWASAHLAKNGRIYCVPAGSDQVMDNAYAYIGSSYWSPILEIDPSTVVLNLSDGTFTYAARVILVERDSQISERSSGGLMLPDGRIWAVPRADKTGFLEIDPGPGGFPVDPLISVYHNKI</sequence>
<reference evidence="2 3" key="1">
    <citation type="submission" date="2019-08" db="EMBL/GenBank/DDBJ databases">
        <authorList>
            <person name="Chen S.-C."/>
            <person name="Lai M.-C."/>
            <person name="You Y.-T."/>
        </authorList>
    </citation>
    <scope>NUCLEOTIDE SEQUENCE [LARGE SCALE GENOMIC DNA]</scope>
    <source>
        <strain evidence="2 3">P2F9704a</strain>
    </source>
</reference>
<dbReference type="AlphaFoldDB" id="A0ABD4TIR5"/>
<evidence type="ECO:0000259" key="1">
    <source>
        <dbReference type="Pfam" id="PF18454"/>
    </source>
</evidence>
<proteinExistence type="predicted"/>
<organism evidence="2 3">
    <name type="scientific">Methanocalculus taiwanensis</name>
    <dbReference type="NCBI Taxonomy" id="106207"/>
    <lineage>
        <taxon>Archaea</taxon>
        <taxon>Methanobacteriati</taxon>
        <taxon>Methanobacteriota</taxon>
        <taxon>Stenosarchaea group</taxon>
        <taxon>Methanomicrobia</taxon>
        <taxon>Methanomicrobiales</taxon>
        <taxon>Methanocalculaceae</taxon>
        <taxon>Methanocalculus</taxon>
    </lineage>
</organism>
<dbReference type="RefSeq" id="WP_255332541.1">
    <property type="nucleotide sequence ID" value="NZ_VOTZ01000011.1"/>
</dbReference>
<gene>
    <name evidence="2" type="ORF">FTO68_06275</name>
</gene>
<evidence type="ECO:0000313" key="3">
    <source>
        <dbReference type="Proteomes" id="UP001524383"/>
    </source>
</evidence>
<dbReference type="Proteomes" id="UP001524383">
    <property type="component" value="Unassembled WGS sequence"/>
</dbReference>
<protein>
    <recommendedName>
        <fullName evidence="1">Major tropism determinant N-terminal domain-containing protein</fullName>
    </recommendedName>
</protein>
<evidence type="ECO:0000313" key="2">
    <source>
        <dbReference type="EMBL" id="MCQ1538591.1"/>
    </source>
</evidence>
<dbReference type="EMBL" id="VOTZ01000011">
    <property type="protein sequence ID" value="MCQ1538591.1"/>
    <property type="molecule type" value="Genomic_DNA"/>
</dbReference>
<keyword evidence="3" id="KW-1185">Reference proteome</keyword>
<dbReference type="SUPFAM" id="SSF69349">
    <property type="entry name" value="Phage fibre proteins"/>
    <property type="match status" value="1"/>
</dbReference>
<feature type="domain" description="Major tropism determinant N-terminal" evidence="1">
    <location>
        <begin position="8"/>
        <end position="46"/>
    </location>
</feature>
<accession>A0ABD4TIR5</accession>
<comment type="caution">
    <text evidence="2">The sequence shown here is derived from an EMBL/GenBank/DDBJ whole genome shotgun (WGS) entry which is preliminary data.</text>
</comment>
<dbReference type="InterPro" id="IPR041352">
    <property type="entry name" value="Mtd_N"/>
</dbReference>
<name>A0ABD4TIR5_9EURY</name>
<dbReference type="Pfam" id="PF18454">
    <property type="entry name" value="Mtd_N"/>
    <property type="match status" value="1"/>
</dbReference>
<dbReference type="SUPFAM" id="SSF75011">
    <property type="entry name" value="3-carboxy-cis,cis-mucoante lactonizing enzyme"/>
    <property type="match status" value="1"/>
</dbReference>